<comment type="caution">
    <text evidence="1">The sequence shown here is derived from an EMBL/GenBank/DDBJ whole genome shotgun (WGS) entry which is preliminary data.</text>
</comment>
<dbReference type="PATRIC" id="fig|1339349.3.peg.3965"/>
<dbReference type="Proteomes" id="UP000028013">
    <property type="component" value="Unassembled WGS sequence"/>
</dbReference>
<proteinExistence type="predicted"/>
<evidence type="ECO:0000313" key="1">
    <source>
        <dbReference type="EMBL" id="KDS47976.1"/>
    </source>
</evidence>
<protein>
    <submittedName>
        <fullName evidence="1">Uncharacterized protein</fullName>
    </submittedName>
</protein>
<name>A0A078RYS9_BACUN</name>
<sequence>MLSQFKPANIFRFFCLSLRRDEYYYVHTTLEELKRTTGDKSLNDFNKQFKEFLNIKPYYEDNGFVFKTRRNIYRVPPMEPECVTFSNNIIWIDLEAAHIGFFMQLVLISKFANIELTRPNITKLIHMDSKTYDKYTSALLGEELLSIKEGKLILKGKEYILETDFKDQIKFSKKDLNERFVPQFILKTK</sequence>
<dbReference type="EMBL" id="JNHN01000184">
    <property type="protein sequence ID" value="KDS47976.1"/>
    <property type="molecule type" value="Genomic_DNA"/>
</dbReference>
<organism evidence="1 2">
    <name type="scientific">Bacteroides uniformis str. 3978 T3 ii</name>
    <dbReference type="NCBI Taxonomy" id="1339349"/>
    <lineage>
        <taxon>Bacteria</taxon>
        <taxon>Pseudomonadati</taxon>
        <taxon>Bacteroidota</taxon>
        <taxon>Bacteroidia</taxon>
        <taxon>Bacteroidales</taxon>
        <taxon>Bacteroidaceae</taxon>
        <taxon>Bacteroides</taxon>
    </lineage>
</organism>
<dbReference type="AlphaFoldDB" id="A0A078RYS9"/>
<accession>A0A078RYS9</accession>
<evidence type="ECO:0000313" key="2">
    <source>
        <dbReference type="Proteomes" id="UP000028013"/>
    </source>
</evidence>
<reference evidence="1 2" key="1">
    <citation type="submission" date="2014-04" db="EMBL/GenBank/DDBJ databases">
        <authorList>
            <person name="Sears C."/>
            <person name="Carroll K."/>
            <person name="Sack B.R."/>
            <person name="Qadri F."/>
            <person name="Myers L.L."/>
            <person name="Chung G.-T."/>
            <person name="Escheverria P."/>
            <person name="Fraser C.M."/>
            <person name="Sadzewicz L."/>
            <person name="Shefchek K.A."/>
            <person name="Tallon L."/>
            <person name="Das S.P."/>
            <person name="Daugherty S."/>
            <person name="Mongodin E.F."/>
        </authorList>
    </citation>
    <scope>NUCLEOTIDE SEQUENCE [LARGE SCALE GENOMIC DNA]</scope>
    <source>
        <strain evidence="1 2">3978 T3 ii</strain>
    </source>
</reference>
<gene>
    <name evidence="1" type="ORF">M094_2908</name>
</gene>